<dbReference type="GO" id="GO:0000150">
    <property type="term" value="F:DNA strand exchange activity"/>
    <property type="evidence" value="ECO:0007669"/>
    <property type="project" value="InterPro"/>
</dbReference>
<dbReference type="Gene3D" id="3.30.420.10">
    <property type="entry name" value="Ribonuclease H-like superfamily/Ribonuclease H"/>
    <property type="match status" value="1"/>
</dbReference>
<dbReference type="Pfam" id="PF02796">
    <property type="entry name" value="HTH_7"/>
    <property type="match status" value="1"/>
</dbReference>
<dbReference type="AlphaFoldDB" id="A0A2P8F6J1"/>
<comment type="caution">
    <text evidence="3">The sequence shown here is derived from an EMBL/GenBank/DDBJ whole genome shotgun (WGS) entry which is preliminary data.</text>
</comment>
<gene>
    <name evidence="3" type="ORF">CLV60_1432</name>
</gene>
<dbReference type="Pfam" id="PF22483">
    <property type="entry name" value="Mu-transpos_C_2"/>
    <property type="match status" value="1"/>
</dbReference>
<proteinExistence type="inferred from homology"/>
<keyword evidence="4" id="KW-1185">Reference proteome</keyword>
<name>A0A2P8F6J1_9BACT</name>
<evidence type="ECO:0000313" key="4">
    <source>
        <dbReference type="Proteomes" id="UP000241964"/>
    </source>
</evidence>
<dbReference type="PANTHER" id="PTHR35004">
    <property type="entry name" value="TRANSPOSASE RV3428C-RELATED"/>
    <property type="match status" value="1"/>
</dbReference>
<dbReference type="InterPro" id="IPR001584">
    <property type="entry name" value="Integrase_cat-core"/>
</dbReference>
<comment type="similarity">
    <text evidence="1">Belongs to the transposase IS21/IS408/IS1162 family.</text>
</comment>
<dbReference type="GO" id="GO:0003677">
    <property type="term" value="F:DNA binding"/>
    <property type="evidence" value="ECO:0007669"/>
    <property type="project" value="InterPro"/>
</dbReference>
<feature type="domain" description="Integrase catalytic" evidence="2">
    <location>
        <begin position="129"/>
        <end position="330"/>
    </location>
</feature>
<dbReference type="InterPro" id="IPR036397">
    <property type="entry name" value="RNaseH_sf"/>
</dbReference>
<organism evidence="3 4">
    <name type="scientific">Dyadobacter jiangsuensis</name>
    <dbReference type="NCBI Taxonomy" id="1591085"/>
    <lineage>
        <taxon>Bacteria</taxon>
        <taxon>Pseudomonadati</taxon>
        <taxon>Bacteroidota</taxon>
        <taxon>Cytophagia</taxon>
        <taxon>Cytophagales</taxon>
        <taxon>Spirosomataceae</taxon>
        <taxon>Dyadobacter</taxon>
    </lineage>
</organism>
<dbReference type="SUPFAM" id="SSF53098">
    <property type="entry name" value="Ribonuclease H-like"/>
    <property type="match status" value="1"/>
</dbReference>
<dbReference type="Proteomes" id="UP000241964">
    <property type="component" value="Unassembled WGS sequence"/>
</dbReference>
<dbReference type="GO" id="GO:0015074">
    <property type="term" value="P:DNA integration"/>
    <property type="evidence" value="ECO:0007669"/>
    <property type="project" value="InterPro"/>
</dbReference>
<evidence type="ECO:0000259" key="2">
    <source>
        <dbReference type="PROSITE" id="PS50994"/>
    </source>
</evidence>
<dbReference type="NCBIfam" id="NF033546">
    <property type="entry name" value="transpos_IS21"/>
    <property type="match status" value="1"/>
</dbReference>
<dbReference type="PANTHER" id="PTHR35004:SF8">
    <property type="entry name" value="TRANSPOSASE RV3428C-RELATED"/>
    <property type="match status" value="1"/>
</dbReference>
<sequence>MANSTISMSKIRQILRMYSQGRSKLSIAAQTGVSRNTAKKYMAAFDASGLTFDQVNALNDKELDEFFGAVKQMPPQDRLVYLQRCFPRIDKELKMPGETRFSLWEKYKKEFPDGFGYTQFCFHLAQWKARVNPVMHQDHKAGDKLYIDFAGVKQSFISRETGEVINVEVFIAILGASQLTYVEAVMSQSKEDLILACENAFHYIGGVPAAVVPDNLRAAVTKSNRYEPTLNETFEDFANHYGTTILPTRAYRPRDKALVEGAVKIVYSRIYAPLRKKVYNSLSELNAAIWAALEVHNNQLLRGRNYSRRLQFEEIERNALSPLPILKYEFKKQSHATVMKNGHVNLSIDKHYYSVPYRFIGKKVKLLFSGTLVEIYYRYERIALHQRVKSPYNYSTDKEHLASTHRFLTEWTPDKFVEWASSIHDDVRLYILKILDRKQHPEQAYRSCIGILSFAKKAGEQRLISACQRALSYGIYNYKIIQMILEKKMDQYEDSLFADELPMPNHDNIRGEEYYQ</sequence>
<protein>
    <submittedName>
        <fullName evidence="3">Transposase</fullName>
    </submittedName>
</protein>
<accession>A0A2P8F6J1</accession>
<reference evidence="3 4" key="1">
    <citation type="submission" date="2018-03" db="EMBL/GenBank/DDBJ databases">
        <title>Genomic Encyclopedia of Archaeal and Bacterial Type Strains, Phase II (KMG-II): from individual species to whole genera.</title>
        <authorList>
            <person name="Goeker M."/>
        </authorList>
    </citation>
    <scope>NUCLEOTIDE SEQUENCE [LARGE SCALE GENOMIC DNA]</scope>
    <source>
        <strain evidence="3 4">DSM 29057</strain>
    </source>
</reference>
<dbReference type="InterPro" id="IPR006120">
    <property type="entry name" value="Resolvase_HTH_dom"/>
</dbReference>
<dbReference type="EMBL" id="PYAS01000043">
    <property type="protein sequence ID" value="PSL17325.1"/>
    <property type="molecule type" value="Genomic_DNA"/>
</dbReference>
<dbReference type="PROSITE" id="PS50994">
    <property type="entry name" value="INTEGRASE"/>
    <property type="match status" value="1"/>
</dbReference>
<dbReference type="InterPro" id="IPR054353">
    <property type="entry name" value="IstA-like_C"/>
</dbReference>
<evidence type="ECO:0000256" key="1">
    <source>
        <dbReference type="ARBA" id="ARBA00009277"/>
    </source>
</evidence>
<evidence type="ECO:0000313" key="3">
    <source>
        <dbReference type="EMBL" id="PSL17325.1"/>
    </source>
</evidence>
<dbReference type="InterPro" id="IPR012337">
    <property type="entry name" value="RNaseH-like_sf"/>
</dbReference>
<dbReference type="OrthoDB" id="3193769at2"/>